<evidence type="ECO:0000313" key="2">
    <source>
        <dbReference type="EMBL" id="KAL0578649.1"/>
    </source>
</evidence>
<proteinExistence type="predicted"/>
<comment type="caution">
    <text evidence="2">The sequence shown here is derived from an EMBL/GenBank/DDBJ whole genome shotgun (WGS) entry which is preliminary data.</text>
</comment>
<feature type="region of interest" description="Disordered" evidence="1">
    <location>
        <begin position="245"/>
        <end position="269"/>
    </location>
</feature>
<sequence>MSAPNRFAKTCLWRLHDAPDTPRPRSFDEHQNLAFQHLARAQFLFSTLLKGYPDDVPSPLKTLVKDVIEEIPLEIQAVQPYLSKLLYKMVYTARVKPVKIVECINPGAPSSSPVVAQRGGTQLEEIDQLQIPESNPFPHEGRPFTLTQTKTNSLRPLIDMPFIVKFTPTAPEQKPTEVQVGIPDRHKAAIAASAPTVTHTTATIIASQSSTSMSDVALADAPVAPSTPVPPPLIPAACIAPASVSPEPFRSSPPRVGLPPHPKKSTAHVWRNPSWQELVRKLPHLRYTLTPPPESERASIPPDVLPGNEHLLPPPSPKKGRPLRRENAFCGPSNPEIFWDPKSWGPKPPVHSAGAPLPGHTPRLTPSGKTSTLNFGSSFRSGGIADDEEASQRGLEDRSEEIAKSVLGGEDGKTDDPDDDFSRQESEMEVDENSNRALETDAPEAAGSSSPQVQDDPVRRSLTSSPSGSSNLRGTLRRGLKVAYKAFGLDSRKAE</sequence>
<feature type="compositionally biased region" description="Low complexity" evidence="1">
    <location>
        <begin position="460"/>
        <end position="474"/>
    </location>
</feature>
<feature type="compositionally biased region" description="Basic and acidic residues" evidence="1">
    <location>
        <begin position="390"/>
        <end position="403"/>
    </location>
</feature>
<evidence type="ECO:0000313" key="3">
    <source>
        <dbReference type="Proteomes" id="UP001465976"/>
    </source>
</evidence>
<keyword evidence="3" id="KW-1185">Reference proteome</keyword>
<protein>
    <submittedName>
        <fullName evidence="2">Uncharacterized protein</fullName>
    </submittedName>
</protein>
<dbReference type="Proteomes" id="UP001465976">
    <property type="component" value="Unassembled WGS sequence"/>
</dbReference>
<feature type="compositionally biased region" description="Polar residues" evidence="1">
    <location>
        <begin position="367"/>
        <end position="380"/>
    </location>
</feature>
<name>A0ABR3FU60_9AGAR</name>
<feature type="compositionally biased region" description="Basic and acidic residues" evidence="1">
    <location>
        <begin position="410"/>
        <end position="426"/>
    </location>
</feature>
<feature type="region of interest" description="Disordered" evidence="1">
    <location>
        <begin position="289"/>
        <end position="476"/>
    </location>
</feature>
<evidence type="ECO:0000256" key="1">
    <source>
        <dbReference type="SAM" id="MobiDB-lite"/>
    </source>
</evidence>
<reference evidence="2 3" key="1">
    <citation type="submission" date="2024-02" db="EMBL/GenBank/DDBJ databases">
        <title>A draft genome for the cacao thread blight pathogen Marasmius crinis-equi.</title>
        <authorList>
            <person name="Cohen S.P."/>
            <person name="Baruah I.K."/>
            <person name="Amoako-Attah I."/>
            <person name="Bukari Y."/>
            <person name="Meinhardt L.W."/>
            <person name="Bailey B.A."/>
        </authorList>
    </citation>
    <scope>NUCLEOTIDE SEQUENCE [LARGE SCALE GENOMIC DNA]</scope>
    <source>
        <strain evidence="2 3">GH-76</strain>
    </source>
</reference>
<gene>
    <name evidence="2" type="ORF">V5O48_003349</name>
</gene>
<organism evidence="2 3">
    <name type="scientific">Marasmius crinis-equi</name>
    <dbReference type="NCBI Taxonomy" id="585013"/>
    <lineage>
        <taxon>Eukaryota</taxon>
        <taxon>Fungi</taxon>
        <taxon>Dikarya</taxon>
        <taxon>Basidiomycota</taxon>
        <taxon>Agaricomycotina</taxon>
        <taxon>Agaricomycetes</taxon>
        <taxon>Agaricomycetidae</taxon>
        <taxon>Agaricales</taxon>
        <taxon>Marasmiineae</taxon>
        <taxon>Marasmiaceae</taxon>
        <taxon>Marasmius</taxon>
    </lineage>
</organism>
<dbReference type="EMBL" id="JBAHYK010000090">
    <property type="protein sequence ID" value="KAL0578649.1"/>
    <property type="molecule type" value="Genomic_DNA"/>
</dbReference>
<accession>A0ABR3FU60</accession>